<keyword evidence="2" id="KW-1185">Reference proteome</keyword>
<protein>
    <submittedName>
        <fullName evidence="1">Uncharacterized protein</fullName>
    </submittedName>
</protein>
<proteinExistence type="predicted"/>
<dbReference type="EMBL" id="FWEV01000297">
    <property type="protein sequence ID" value="SLM32048.1"/>
    <property type="molecule type" value="Genomic_DNA"/>
</dbReference>
<name>A0A1W1HI50_9BACT</name>
<reference evidence="1 2" key="1">
    <citation type="submission" date="2017-03" db="EMBL/GenBank/DDBJ databases">
        <authorList>
            <person name="Afonso C.L."/>
            <person name="Miller P.J."/>
            <person name="Scott M.A."/>
            <person name="Spackman E."/>
            <person name="Goraichik I."/>
            <person name="Dimitrov K.M."/>
            <person name="Suarez D.L."/>
            <person name="Swayne D.E."/>
        </authorList>
    </citation>
    <scope>NUCLEOTIDE SEQUENCE [LARGE SCALE GENOMIC DNA]</scope>
    <source>
        <strain evidence="1">PRJEB14757</strain>
    </source>
</reference>
<accession>A0A1W1HI50</accession>
<dbReference type="Proteomes" id="UP000191931">
    <property type="component" value="Unassembled WGS sequence"/>
</dbReference>
<dbReference type="STRING" id="1246637.MTBBW1_540027"/>
<gene>
    <name evidence="1" type="ORF">MTBBW1_540027</name>
</gene>
<evidence type="ECO:0000313" key="1">
    <source>
        <dbReference type="EMBL" id="SLM32048.1"/>
    </source>
</evidence>
<evidence type="ECO:0000313" key="2">
    <source>
        <dbReference type="Proteomes" id="UP000191931"/>
    </source>
</evidence>
<organism evidence="1 2">
    <name type="scientific">Desulfamplus magnetovallimortis</name>
    <dbReference type="NCBI Taxonomy" id="1246637"/>
    <lineage>
        <taxon>Bacteria</taxon>
        <taxon>Pseudomonadati</taxon>
        <taxon>Thermodesulfobacteriota</taxon>
        <taxon>Desulfobacteria</taxon>
        <taxon>Desulfobacterales</taxon>
        <taxon>Desulfobacteraceae</taxon>
        <taxon>Desulfamplus</taxon>
    </lineage>
</organism>
<dbReference type="AlphaFoldDB" id="A0A1W1HI50"/>
<sequence>MWSFHLNVNGGNPPCTIYEKRSKFAGRRRIFTVLDFDLKIVKKNDFVYLLHHKCDSKNVRCSSISILMEGKYESNTIF</sequence>